<sequence length="123" mass="13550">MNKALPDAMVTGFEPLISGITLPDPDNRHVVAAAVRSKAEIIVTANLKDFPQYALDKCDIEALHPDGFITDLCALNMSLVLNAVKEQRTSMGNPPKSVDDYLDALQHLPQTAKELNEYYLLLL</sequence>
<protein>
    <recommendedName>
        <fullName evidence="1">VapC50 C-terminal domain-containing protein</fullName>
    </recommendedName>
</protein>
<feature type="domain" description="VapC50 C-terminal" evidence="1">
    <location>
        <begin position="65"/>
        <end position="116"/>
    </location>
</feature>
<dbReference type="Proteomes" id="UP000639004">
    <property type="component" value="Unassembled WGS sequence"/>
</dbReference>
<gene>
    <name evidence="2" type="ORF">JEQ07_25660</name>
</gene>
<evidence type="ECO:0000313" key="3">
    <source>
        <dbReference type="Proteomes" id="UP000639004"/>
    </source>
</evidence>
<comment type="caution">
    <text evidence="2">The sequence shown here is derived from an EMBL/GenBank/DDBJ whole genome shotgun (WGS) entry which is preliminary data.</text>
</comment>
<evidence type="ECO:0000313" key="2">
    <source>
        <dbReference type="EMBL" id="MBI6183756.1"/>
    </source>
</evidence>
<evidence type="ECO:0000259" key="1">
    <source>
        <dbReference type="Pfam" id="PF26343"/>
    </source>
</evidence>
<keyword evidence="3" id="KW-1185">Reference proteome</keyword>
<accession>A0ABS0TZF9</accession>
<proteinExistence type="predicted"/>
<dbReference type="RefSeq" id="WP_198642819.1">
    <property type="nucleotide sequence ID" value="NZ_CAMIRK010000005.1"/>
</dbReference>
<reference evidence="2 3" key="1">
    <citation type="submission" date="2020-12" db="EMBL/GenBank/DDBJ databases">
        <title>Enhanced detection system for hospital associated transmission using whole genome sequencing surveillance.</title>
        <authorList>
            <person name="Harrison L.H."/>
            <person name="Van Tyne D."/>
            <person name="Marsh J.W."/>
            <person name="Griffith M.P."/>
            <person name="Snyder D.J."/>
            <person name="Cooper V.S."/>
            <person name="Mustapha M."/>
        </authorList>
    </citation>
    <scope>NUCLEOTIDE SEQUENCE [LARGE SCALE GENOMIC DNA]</scope>
    <source>
        <strain evidence="2 3">SER00238</strain>
    </source>
</reference>
<dbReference type="InterPro" id="IPR058652">
    <property type="entry name" value="VapC50_C"/>
</dbReference>
<dbReference type="EMBL" id="JAEHSL010000084">
    <property type="protein sequence ID" value="MBI6183756.1"/>
    <property type="molecule type" value="Genomic_DNA"/>
</dbReference>
<name>A0ABS0TZF9_SERPR</name>
<dbReference type="Pfam" id="PF26343">
    <property type="entry name" value="VapC50_C"/>
    <property type="match status" value="1"/>
</dbReference>
<organism evidence="2 3">
    <name type="scientific">Serratia proteamaculans</name>
    <dbReference type="NCBI Taxonomy" id="28151"/>
    <lineage>
        <taxon>Bacteria</taxon>
        <taxon>Pseudomonadati</taxon>
        <taxon>Pseudomonadota</taxon>
        <taxon>Gammaproteobacteria</taxon>
        <taxon>Enterobacterales</taxon>
        <taxon>Yersiniaceae</taxon>
        <taxon>Serratia</taxon>
    </lineage>
</organism>